<proteinExistence type="predicted"/>
<dbReference type="PANTHER" id="PTHR24373">
    <property type="entry name" value="SLIT RELATED LEUCINE-RICH REPEAT NEURONAL PROTEIN"/>
    <property type="match status" value="1"/>
</dbReference>
<dbReference type="AlphaFoldDB" id="A0A1A9ZVH8"/>
<evidence type="ECO:0008006" key="6">
    <source>
        <dbReference type="Google" id="ProtNLM"/>
    </source>
</evidence>
<dbReference type="Proteomes" id="UP000092445">
    <property type="component" value="Unassembled WGS sequence"/>
</dbReference>
<dbReference type="Gene3D" id="3.80.10.10">
    <property type="entry name" value="Ribonuclease Inhibitor"/>
    <property type="match status" value="1"/>
</dbReference>
<feature type="signal peptide" evidence="3">
    <location>
        <begin position="1"/>
        <end position="26"/>
    </location>
</feature>
<protein>
    <recommendedName>
        <fullName evidence="6">LRRCT domain-containing protein</fullName>
    </recommendedName>
</protein>
<feature type="transmembrane region" description="Helical" evidence="2">
    <location>
        <begin position="477"/>
        <end position="499"/>
    </location>
</feature>
<name>A0A1A9ZVH8_GLOPL</name>
<evidence type="ECO:0000256" key="2">
    <source>
        <dbReference type="SAM" id="Phobius"/>
    </source>
</evidence>
<dbReference type="SUPFAM" id="SSF52058">
    <property type="entry name" value="L domain-like"/>
    <property type="match status" value="1"/>
</dbReference>
<dbReference type="GO" id="GO:0031012">
    <property type="term" value="C:extracellular matrix"/>
    <property type="evidence" value="ECO:0007669"/>
    <property type="project" value="TreeGrafter"/>
</dbReference>
<dbReference type="STRING" id="7398.A0A1A9ZVH8"/>
<dbReference type="VEuPathDB" id="VectorBase:GPAI026326"/>
<keyword evidence="1 3" id="KW-0732">Signal</keyword>
<evidence type="ECO:0000256" key="1">
    <source>
        <dbReference type="ARBA" id="ARBA00022729"/>
    </source>
</evidence>
<evidence type="ECO:0000256" key="3">
    <source>
        <dbReference type="SAM" id="SignalP"/>
    </source>
</evidence>
<dbReference type="Pfam" id="PF13855">
    <property type="entry name" value="LRR_8"/>
    <property type="match status" value="1"/>
</dbReference>
<dbReference type="InterPro" id="IPR001611">
    <property type="entry name" value="Leu-rich_rpt"/>
</dbReference>
<reference evidence="5" key="1">
    <citation type="submission" date="2014-03" db="EMBL/GenBank/DDBJ databases">
        <authorList>
            <person name="Aksoy S."/>
            <person name="Warren W."/>
            <person name="Wilson R.K."/>
        </authorList>
    </citation>
    <scope>NUCLEOTIDE SEQUENCE [LARGE SCALE GENOMIC DNA]</scope>
    <source>
        <strain evidence="5">IAEA</strain>
    </source>
</reference>
<accession>A0A1A9ZVH8</accession>
<dbReference type="InterPro" id="IPR050328">
    <property type="entry name" value="Dev_Immune_Receptor"/>
</dbReference>
<dbReference type="InterPro" id="IPR032675">
    <property type="entry name" value="LRR_dom_sf"/>
</dbReference>
<keyword evidence="2" id="KW-0812">Transmembrane</keyword>
<keyword evidence="2" id="KW-1133">Transmembrane helix</keyword>
<keyword evidence="5" id="KW-1185">Reference proteome</keyword>
<evidence type="ECO:0000313" key="4">
    <source>
        <dbReference type="EnsemblMetazoa" id="GPAI026326-PA"/>
    </source>
</evidence>
<evidence type="ECO:0000313" key="5">
    <source>
        <dbReference type="Proteomes" id="UP000092445"/>
    </source>
</evidence>
<organism evidence="4 5">
    <name type="scientific">Glossina pallidipes</name>
    <name type="common">Tsetse fly</name>
    <dbReference type="NCBI Taxonomy" id="7398"/>
    <lineage>
        <taxon>Eukaryota</taxon>
        <taxon>Metazoa</taxon>
        <taxon>Ecdysozoa</taxon>
        <taxon>Arthropoda</taxon>
        <taxon>Hexapoda</taxon>
        <taxon>Insecta</taxon>
        <taxon>Pterygota</taxon>
        <taxon>Neoptera</taxon>
        <taxon>Endopterygota</taxon>
        <taxon>Diptera</taxon>
        <taxon>Brachycera</taxon>
        <taxon>Muscomorpha</taxon>
        <taxon>Hippoboscoidea</taxon>
        <taxon>Glossinidae</taxon>
        <taxon>Glossina</taxon>
    </lineage>
</organism>
<dbReference type="PROSITE" id="PS51450">
    <property type="entry name" value="LRR"/>
    <property type="match status" value="1"/>
</dbReference>
<dbReference type="EnsemblMetazoa" id="GPAI026326-RA">
    <property type="protein sequence ID" value="GPAI026326-PA"/>
    <property type="gene ID" value="GPAI026326"/>
</dbReference>
<dbReference type="PANTHER" id="PTHR24373:SF370">
    <property type="entry name" value="FISH-LIPS, ISOFORM E"/>
    <property type="match status" value="1"/>
</dbReference>
<feature type="chain" id="PRO_5008403270" description="LRRCT domain-containing protein" evidence="3">
    <location>
        <begin position="27"/>
        <end position="610"/>
    </location>
</feature>
<reference evidence="4" key="2">
    <citation type="submission" date="2020-05" db="UniProtKB">
        <authorList>
            <consortium name="EnsemblMetazoa"/>
        </authorList>
    </citation>
    <scope>IDENTIFICATION</scope>
    <source>
        <strain evidence="4">IAEA</strain>
    </source>
</reference>
<dbReference type="GO" id="GO:0005615">
    <property type="term" value="C:extracellular space"/>
    <property type="evidence" value="ECO:0007669"/>
    <property type="project" value="TreeGrafter"/>
</dbReference>
<keyword evidence="2" id="KW-0472">Membrane</keyword>
<sequence length="610" mass="69609">MIASGGRSGGVSFILLTIFTFQVINAQKNCWNSWNDSCLVKVEIINQANPTNYDRSHFMEIDCMDHSQKVTSQRFIDIQSIILDGCHTPLNTHSYGLEYLPTCSNITEITIKSFHMDFLRQLRCVSAIPLQIKVLRFLNNEIAVADQNSFESYDLLEALEIAHNSLRSLHPKSLQNLQCLTALRIVDEPVLIIKSSELIQSTKVTNLHIESIKLLTADIFHSLPETLTNIHIADTVIDSNAIEVINGGSVNNLTIVNCFLQSISVHDAAASIDCINLSDNNLENFEISKNNLRTLDLSNNRLETLPLKWLNNLNSLHDLILKGNHIKVLLFYEILKSLPQVRHLDIRANRMQSLHDIDHEFNELTLSRVQVLSDRNPWDCLWLHSFAHNYPEIFRVLRYDKFISKINVNGLECIPSEKRQTIYEPIIQSNVTSVSTSTTTVSTPASLSTSDQVVNISAYTIIYGNPWEFKRNQRAEALIIVFMLPLGIALLFLLLYLWIYCQKVFHLSYYQNFNCRRRPEQSVLNSGHDFNSPHLTVSDPSLTACNQTNDNYEEPIKLDVPSICNCNQIGNGGNCQRNLQLIYESFPKERPQQIYEQIVDVEDEFAEKRA</sequence>